<dbReference type="AlphaFoldDB" id="A0A841QHP6"/>
<evidence type="ECO:0000313" key="2">
    <source>
        <dbReference type="Proteomes" id="UP000578000"/>
    </source>
</evidence>
<evidence type="ECO:0000313" key="1">
    <source>
        <dbReference type="EMBL" id="MBB6458091.1"/>
    </source>
</evidence>
<evidence type="ECO:0008006" key="3">
    <source>
        <dbReference type="Google" id="ProtNLM"/>
    </source>
</evidence>
<keyword evidence="2" id="KW-1185">Reference proteome</keyword>
<dbReference type="Proteomes" id="UP000578000">
    <property type="component" value="Unassembled WGS sequence"/>
</dbReference>
<protein>
    <recommendedName>
        <fullName evidence="3">DUF2274 domain-containing protein</fullName>
    </recommendedName>
</protein>
<comment type="caution">
    <text evidence="1">The sequence shown here is derived from an EMBL/GenBank/DDBJ whole genome shotgun (WGS) entry which is preliminary data.</text>
</comment>
<proteinExistence type="predicted"/>
<dbReference type="RefSeq" id="WP_166116129.1">
    <property type="nucleotide sequence ID" value="NZ_BAABDB010000043.1"/>
</dbReference>
<dbReference type="InterPro" id="IPR018733">
    <property type="entry name" value="DUF2274"/>
</dbReference>
<reference evidence="1 2" key="1">
    <citation type="submission" date="2020-08" db="EMBL/GenBank/DDBJ databases">
        <title>Genomic Encyclopedia of Type Strains, Phase IV (KMG-IV): sequencing the most valuable type-strain genomes for metagenomic binning, comparative biology and taxonomic classification.</title>
        <authorList>
            <person name="Goeker M."/>
        </authorList>
    </citation>
    <scope>NUCLEOTIDE SEQUENCE [LARGE SCALE GENOMIC DNA]</scope>
    <source>
        <strain evidence="1 2">DSM 4491</strain>
    </source>
</reference>
<gene>
    <name evidence="1" type="ORF">HNR55_002696</name>
</gene>
<dbReference type="Pfam" id="PF10038">
    <property type="entry name" value="DUF2274"/>
    <property type="match status" value="1"/>
</dbReference>
<organism evidence="1 2">
    <name type="scientific">Acetobacter lovaniensis</name>
    <dbReference type="NCBI Taxonomy" id="104100"/>
    <lineage>
        <taxon>Bacteria</taxon>
        <taxon>Pseudomonadati</taxon>
        <taxon>Pseudomonadota</taxon>
        <taxon>Alphaproteobacteria</taxon>
        <taxon>Acetobacterales</taxon>
        <taxon>Acetobacteraceae</taxon>
        <taxon>Acetobacter</taxon>
    </lineage>
</organism>
<accession>A0A841QHP6</accession>
<sequence length="85" mass="9565">MTTLRITEIPDDRPVRVTVQLPADLHRDLLAYAAMVRDNGRPADPIKLLPHMIRAFIGSDRVFQKARRDRTVSGVTVPDGHLPAR</sequence>
<dbReference type="EMBL" id="JACHIE010000014">
    <property type="protein sequence ID" value="MBB6458091.1"/>
    <property type="molecule type" value="Genomic_DNA"/>
</dbReference>
<name>A0A841QHP6_9PROT</name>